<name>A0A6A5SQ06_9PLEO</name>
<feature type="non-terminal residue" evidence="2">
    <location>
        <position position="1"/>
    </location>
</feature>
<dbReference type="OrthoDB" id="5397734at2759"/>
<organism evidence="2 3">
    <name type="scientific">Clathrospora elynae</name>
    <dbReference type="NCBI Taxonomy" id="706981"/>
    <lineage>
        <taxon>Eukaryota</taxon>
        <taxon>Fungi</taxon>
        <taxon>Dikarya</taxon>
        <taxon>Ascomycota</taxon>
        <taxon>Pezizomycotina</taxon>
        <taxon>Dothideomycetes</taxon>
        <taxon>Pleosporomycetidae</taxon>
        <taxon>Pleosporales</taxon>
        <taxon>Diademaceae</taxon>
        <taxon>Clathrospora</taxon>
    </lineage>
</organism>
<feature type="domain" description="DUF7587" evidence="1">
    <location>
        <begin position="7"/>
        <end position="85"/>
    </location>
</feature>
<protein>
    <recommendedName>
        <fullName evidence="1">DUF7587 domain-containing protein</fullName>
    </recommendedName>
</protein>
<gene>
    <name evidence="2" type="ORF">EJ02DRAFT_490196</name>
</gene>
<accession>A0A6A5SQ06</accession>
<dbReference type="EMBL" id="ML976038">
    <property type="protein sequence ID" value="KAF1942173.1"/>
    <property type="molecule type" value="Genomic_DNA"/>
</dbReference>
<dbReference type="AlphaFoldDB" id="A0A6A5SQ06"/>
<evidence type="ECO:0000259" key="1">
    <source>
        <dbReference type="Pfam" id="PF24494"/>
    </source>
</evidence>
<reference evidence="2" key="1">
    <citation type="journal article" date="2020" name="Stud. Mycol.">
        <title>101 Dothideomycetes genomes: a test case for predicting lifestyles and emergence of pathogens.</title>
        <authorList>
            <person name="Haridas S."/>
            <person name="Albert R."/>
            <person name="Binder M."/>
            <person name="Bloem J."/>
            <person name="Labutti K."/>
            <person name="Salamov A."/>
            <person name="Andreopoulos B."/>
            <person name="Baker S."/>
            <person name="Barry K."/>
            <person name="Bills G."/>
            <person name="Bluhm B."/>
            <person name="Cannon C."/>
            <person name="Castanera R."/>
            <person name="Culley D."/>
            <person name="Daum C."/>
            <person name="Ezra D."/>
            <person name="Gonzalez J."/>
            <person name="Henrissat B."/>
            <person name="Kuo A."/>
            <person name="Liang C."/>
            <person name="Lipzen A."/>
            <person name="Lutzoni F."/>
            <person name="Magnuson J."/>
            <person name="Mondo S."/>
            <person name="Nolan M."/>
            <person name="Ohm R."/>
            <person name="Pangilinan J."/>
            <person name="Park H.-J."/>
            <person name="Ramirez L."/>
            <person name="Alfaro M."/>
            <person name="Sun H."/>
            <person name="Tritt A."/>
            <person name="Yoshinaga Y."/>
            <person name="Zwiers L.-H."/>
            <person name="Turgeon B."/>
            <person name="Goodwin S."/>
            <person name="Spatafora J."/>
            <person name="Crous P."/>
            <person name="Grigoriev I."/>
        </authorList>
    </citation>
    <scope>NUCLEOTIDE SEQUENCE</scope>
    <source>
        <strain evidence="2">CBS 161.51</strain>
    </source>
</reference>
<evidence type="ECO:0000313" key="2">
    <source>
        <dbReference type="EMBL" id="KAF1942173.1"/>
    </source>
</evidence>
<dbReference type="InterPro" id="IPR056009">
    <property type="entry name" value="DUF7587"/>
</dbReference>
<proteinExistence type="predicted"/>
<sequence>SSPIAAHHITFRVWDGNSRTKFSEDTGFVSEAHSIWRGPFLEPLSFEGQGQQALMLLANLYQSMCGGSSSSFVSLSKSLLQVMVRV</sequence>
<keyword evidence="3" id="KW-1185">Reference proteome</keyword>
<dbReference type="Pfam" id="PF24494">
    <property type="entry name" value="DUF7587"/>
    <property type="match status" value="1"/>
</dbReference>
<evidence type="ECO:0000313" key="3">
    <source>
        <dbReference type="Proteomes" id="UP000800038"/>
    </source>
</evidence>
<dbReference type="Proteomes" id="UP000800038">
    <property type="component" value="Unassembled WGS sequence"/>
</dbReference>